<evidence type="ECO:0000313" key="3">
    <source>
        <dbReference type="EMBL" id="KAJ3126158.1"/>
    </source>
</evidence>
<dbReference type="PANTHER" id="PTHR46052">
    <property type="entry name" value="PHOSDUCIN-LIKE PROTEIN"/>
    <property type="match status" value="1"/>
</dbReference>
<organism evidence="3 4">
    <name type="scientific">Physocladia obscura</name>
    <dbReference type="NCBI Taxonomy" id="109957"/>
    <lineage>
        <taxon>Eukaryota</taxon>
        <taxon>Fungi</taxon>
        <taxon>Fungi incertae sedis</taxon>
        <taxon>Chytridiomycota</taxon>
        <taxon>Chytridiomycota incertae sedis</taxon>
        <taxon>Chytridiomycetes</taxon>
        <taxon>Chytridiales</taxon>
        <taxon>Chytriomycetaceae</taxon>
        <taxon>Physocladia</taxon>
    </lineage>
</organism>
<protein>
    <submittedName>
        <fullName evidence="3">Phosducin-like protein 2</fullName>
    </submittedName>
</protein>
<evidence type="ECO:0000313" key="4">
    <source>
        <dbReference type="Proteomes" id="UP001211907"/>
    </source>
</evidence>
<dbReference type="Gene3D" id="1.10.168.10">
    <property type="entry name" value="Phosducin, domain 2"/>
    <property type="match status" value="1"/>
</dbReference>
<dbReference type="SUPFAM" id="SSF52833">
    <property type="entry name" value="Thioredoxin-like"/>
    <property type="match status" value="1"/>
</dbReference>
<comment type="similarity">
    <text evidence="1">Belongs to the phosducin family.</text>
</comment>
<dbReference type="InterPro" id="IPR036249">
    <property type="entry name" value="Thioredoxin-like_sf"/>
</dbReference>
<evidence type="ECO:0000259" key="2">
    <source>
        <dbReference type="Pfam" id="PF02114"/>
    </source>
</evidence>
<dbReference type="InterPro" id="IPR023196">
    <property type="entry name" value="Phosducin_N_dom_sf"/>
</dbReference>
<keyword evidence="4" id="KW-1185">Reference proteome</keyword>
<sequence>MNLNREDERIIRAIEGYVSDECDDIRSEDNENNTNEGDTTQKNTFAEYTPELQRIIQDQQLRQDLGVGGAMTGTKGVINDHKFHLKQERARKKIGETERMEKISKKALKSGWLQRQLVNEKNASFESTEEADEDIDDMIRSIEDEEDSFVKNYKLTKLAEMSLIMSKQKFGIFKEIDVEEFVSCVEDNDSDVAVIVHLYQPEIESCRLVNEYLQELAPQFKHIKMVKILSTKADATFDVVALPALLIYKGGNLEKSLLRITDDIQGWARTGRCSLEDFEDYLCRNHVL</sequence>
<name>A0AAD5T2D0_9FUNG</name>
<proteinExistence type="inferred from homology"/>
<accession>A0AAD5T2D0</accession>
<dbReference type="EMBL" id="JADGJH010000574">
    <property type="protein sequence ID" value="KAJ3126158.1"/>
    <property type="molecule type" value="Genomic_DNA"/>
</dbReference>
<evidence type="ECO:0000256" key="1">
    <source>
        <dbReference type="ARBA" id="ARBA00009686"/>
    </source>
</evidence>
<dbReference type="Proteomes" id="UP001211907">
    <property type="component" value="Unassembled WGS sequence"/>
</dbReference>
<reference evidence="3" key="1">
    <citation type="submission" date="2020-05" db="EMBL/GenBank/DDBJ databases">
        <title>Phylogenomic resolution of chytrid fungi.</title>
        <authorList>
            <person name="Stajich J.E."/>
            <person name="Amses K."/>
            <person name="Simmons R."/>
            <person name="Seto K."/>
            <person name="Myers J."/>
            <person name="Bonds A."/>
            <person name="Quandt C.A."/>
            <person name="Barry K."/>
            <person name="Liu P."/>
            <person name="Grigoriev I."/>
            <person name="Longcore J.E."/>
            <person name="James T.Y."/>
        </authorList>
    </citation>
    <scope>NUCLEOTIDE SEQUENCE</scope>
    <source>
        <strain evidence="3">JEL0513</strain>
    </source>
</reference>
<dbReference type="Gene3D" id="3.40.30.10">
    <property type="entry name" value="Glutaredoxin"/>
    <property type="match status" value="1"/>
</dbReference>
<comment type="caution">
    <text evidence="3">The sequence shown here is derived from an EMBL/GenBank/DDBJ whole genome shotgun (WGS) entry which is preliminary data.</text>
</comment>
<dbReference type="InterPro" id="IPR051499">
    <property type="entry name" value="Phosducin-like_reg"/>
</dbReference>
<dbReference type="Pfam" id="PF02114">
    <property type="entry name" value="Phosducin"/>
    <property type="match status" value="1"/>
</dbReference>
<dbReference type="InterPro" id="IPR024253">
    <property type="entry name" value="Phosducin_thioredoxin-like_dom"/>
</dbReference>
<feature type="domain" description="Phosducin" evidence="2">
    <location>
        <begin position="69"/>
        <end position="264"/>
    </location>
</feature>
<dbReference type="AlphaFoldDB" id="A0AAD5T2D0"/>
<gene>
    <name evidence="3" type="primary">PDCL2</name>
    <name evidence="3" type="ORF">HK100_010417</name>
</gene>
<dbReference type="PANTHER" id="PTHR46052:SF1">
    <property type="entry name" value="PHOSDUCIN-LIKE PROTEIN"/>
    <property type="match status" value="1"/>
</dbReference>